<dbReference type="Proteomes" id="UP001294412">
    <property type="component" value="Unassembled WGS sequence"/>
</dbReference>
<keyword evidence="3" id="KW-0378">Hydrolase</keyword>
<dbReference type="PANTHER" id="PTHR21666:SF270">
    <property type="entry name" value="MUREIN HYDROLASE ACTIVATOR ENVC"/>
    <property type="match status" value="1"/>
</dbReference>
<dbReference type="Pfam" id="PF01551">
    <property type="entry name" value="Peptidase_M23"/>
    <property type="match status" value="1"/>
</dbReference>
<accession>A0ABU5HWX2</accession>
<feature type="signal peptide" evidence="1">
    <location>
        <begin position="1"/>
        <end position="16"/>
    </location>
</feature>
<dbReference type="InterPro" id="IPR050570">
    <property type="entry name" value="Cell_wall_metabolism_enzyme"/>
</dbReference>
<dbReference type="PANTHER" id="PTHR21666">
    <property type="entry name" value="PEPTIDASE-RELATED"/>
    <property type="match status" value="1"/>
</dbReference>
<dbReference type="EC" id="3.4.-.-" evidence="3"/>
<evidence type="ECO:0000259" key="2">
    <source>
        <dbReference type="Pfam" id="PF01551"/>
    </source>
</evidence>
<dbReference type="GO" id="GO:0016787">
    <property type="term" value="F:hydrolase activity"/>
    <property type="evidence" value="ECO:0007669"/>
    <property type="project" value="UniProtKB-KW"/>
</dbReference>
<feature type="chain" id="PRO_5045411830" evidence="1">
    <location>
        <begin position="17"/>
        <end position="350"/>
    </location>
</feature>
<evidence type="ECO:0000313" key="4">
    <source>
        <dbReference type="Proteomes" id="UP001294412"/>
    </source>
</evidence>
<keyword evidence="1" id="KW-0732">Signal</keyword>
<keyword evidence="4" id="KW-1185">Reference proteome</keyword>
<feature type="domain" description="M23ase beta-sheet core" evidence="2">
    <location>
        <begin position="66"/>
        <end position="185"/>
    </location>
</feature>
<protein>
    <submittedName>
        <fullName evidence="3">M23 family metallopeptidase</fullName>
        <ecNumber evidence="3">3.4.-.-</ecNumber>
    </submittedName>
</protein>
<evidence type="ECO:0000256" key="1">
    <source>
        <dbReference type="SAM" id="SignalP"/>
    </source>
</evidence>
<name>A0ABU5HWX2_9HYPH</name>
<dbReference type="EMBL" id="JAXLPB010000001">
    <property type="protein sequence ID" value="MDY8107641.1"/>
    <property type="molecule type" value="Genomic_DNA"/>
</dbReference>
<dbReference type="InterPro" id="IPR011055">
    <property type="entry name" value="Dup_hybrid_motif"/>
</dbReference>
<comment type="caution">
    <text evidence="3">The sequence shown here is derived from an EMBL/GenBank/DDBJ whole genome shotgun (WGS) entry which is preliminary data.</text>
</comment>
<evidence type="ECO:0000313" key="3">
    <source>
        <dbReference type="EMBL" id="MDY8107641.1"/>
    </source>
</evidence>
<dbReference type="SUPFAM" id="SSF51261">
    <property type="entry name" value="Duplicated hybrid motif"/>
    <property type="match status" value="1"/>
</dbReference>
<organism evidence="3 4">
    <name type="scientific">Fulvimarina uroteuthidis</name>
    <dbReference type="NCBI Taxonomy" id="3098149"/>
    <lineage>
        <taxon>Bacteria</taxon>
        <taxon>Pseudomonadati</taxon>
        <taxon>Pseudomonadota</taxon>
        <taxon>Alphaproteobacteria</taxon>
        <taxon>Hyphomicrobiales</taxon>
        <taxon>Aurantimonadaceae</taxon>
        <taxon>Fulvimarina</taxon>
    </lineage>
</organism>
<sequence length="350" mass="37374">MKATAVFLLSSLTVSAAGIEAASAGGPLGVPVACEAGRTCFVQQYADMDAGAGVADPFCGAASYNGHKGTDIRIPAMSDIRKNVPVLALKAGTVLRTRDTEEDRPVLSPAEWPKFSRNHCGNGLIIDHGDGLEVQYCHLRKGSLQARAGDKVRAGETIGAVGSSGMAAFPHLHLTVRRHGIAIDPFTGRSVGTGCQTKGEGEPLWSRTASAFLDRAAVHTMAIGVSGAAPDYHRLMLDGVPPDAKPSDRATIGWGWFLNLRKGDRLRFTMTAPDGSNALERTSKPLRHRKAAYLQFVGRGGPPAPGRWTLTVDILRKGRAIETKTVTVAVDAERPRPDRRLPRSDRISSR</sequence>
<gene>
    <name evidence="3" type="ORF">U0C82_00570</name>
</gene>
<dbReference type="InterPro" id="IPR016047">
    <property type="entry name" value="M23ase_b-sheet_dom"/>
</dbReference>
<proteinExistence type="predicted"/>
<reference evidence="3 4" key="1">
    <citation type="submission" date="2023-12" db="EMBL/GenBank/DDBJ databases">
        <title>Description of Novel Strain Fulvimarina sp. 2208YS6-2-32 isolated from Uroteuthis (Photololigo) edulis.</title>
        <authorList>
            <person name="Park J.-S."/>
        </authorList>
    </citation>
    <scope>NUCLEOTIDE SEQUENCE [LARGE SCALE GENOMIC DNA]</scope>
    <source>
        <strain evidence="3 4">2208YS6-2-32</strain>
    </source>
</reference>
<dbReference type="Gene3D" id="2.70.70.10">
    <property type="entry name" value="Glucose Permease (Domain IIA)"/>
    <property type="match status" value="1"/>
</dbReference>
<dbReference type="CDD" id="cd12797">
    <property type="entry name" value="M23_peptidase"/>
    <property type="match status" value="1"/>
</dbReference>